<comment type="caution">
    <text evidence="2">The sequence shown here is derived from an EMBL/GenBank/DDBJ whole genome shotgun (WGS) entry which is preliminary data.</text>
</comment>
<dbReference type="EMBL" id="LNYS01000006">
    <property type="protein sequence ID" value="KTD51796.1"/>
    <property type="molecule type" value="Genomic_DNA"/>
</dbReference>
<evidence type="ECO:0000313" key="3">
    <source>
        <dbReference type="EMBL" id="RAP38369.1"/>
    </source>
</evidence>
<evidence type="ECO:0000313" key="4">
    <source>
        <dbReference type="Proteomes" id="UP000054618"/>
    </source>
</evidence>
<evidence type="ECO:0000313" key="2">
    <source>
        <dbReference type="EMBL" id="KTD51796.1"/>
    </source>
</evidence>
<dbReference type="AlphaFoldDB" id="A0A0W0Y595"/>
<evidence type="ECO:0000256" key="1">
    <source>
        <dbReference type="SAM" id="SignalP"/>
    </source>
</evidence>
<dbReference type="Proteomes" id="UP000249458">
    <property type="component" value="Unassembled WGS sequence"/>
</dbReference>
<proteinExistence type="predicted"/>
<dbReference type="PATRIC" id="fig|45073.5.peg.674"/>
<dbReference type="Pfam" id="PF12582">
    <property type="entry name" value="DUF3757"/>
    <property type="match status" value="1"/>
</dbReference>
<dbReference type="OrthoDB" id="5637761at2"/>
<dbReference type="InterPro" id="IPR022231">
    <property type="entry name" value="DUF3757"/>
</dbReference>
<dbReference type="Proteomes" id="UP000054618">
    <property type="component" value="Unassembled WGS sequence"/>
</dbReference>
<keyword evidence="1" id="KW-0732">Signal</keyword>
<reference evidence="2 4" key="1">
    <citation type="submission" date="2015-11" db="EMBL/GenBank/DDBJ databases">
        <title>Genomic analysis of 38 Legionella species identifies large and diverse effector repertoires.</title>
        <authorList>
            <person name="Burstein D."/>
            <person name="Amaro F."/>
            <person name="Zusman T."/>
            <person name="Lifshitz Z."/>
            <person name="Cohen O."/>
            <person name="Gilbert J.A."/>
            <person name="Pupko T."/>
            <person name="Shuman H.A."/>
            <person name="Segal G."/>
        </authorList>
    </citation>
    <scope>NUCLEOTIDE SEQUENCE [LARGE SCALE GENOMIC DNA]</scope>
    <source>
        <strain evidence="2 4">CDC#1442-AUS-E</strain>
    </source>
</reference>
<sequence length="122" mass="13715">MKLKLFLWLLALTLNSYASVCPDPDNSSLQWGEPPYPWLKNPFSANPPYGEPGTQFVKANILVAGFGRGVSCTYRNSAGDYSIWRQTIVKLPPRVDPNWIDIYTGYVCTSAREACEFYVVAE</sequence>
<evidence type="ECO:0000313" key="5">
    <source>
        <dbReference type="Proteomes" id="UP000249458"/>
    </source>
</evidence>
<feature type="signal peptide" evidence="1">
    <location>
        <begin position="1"/>
        <end position="18"/>
    </location>
</feature>
<gene>
    <name evidence="3" type="ORF">B1207_00310</name>
    <name evidence="2" type="ORF">Lqui_0640</name>
</gene>
<dbReference type="EMBL" id="MVJN01000001">
    <property type="protein sequence ID" value="RAP38369.1"/>
    <property type="molecule type" value="Genomic_DNA"/>
</dbReference>
<feature type="chain" id="PRO_5036299311" evidence="1">
    <location>
        <begin position="19"/>
        <end position="122"/>
    </location>
</feature>
<protein>
    <submittedName>
        <fullName evidence="3">DUF3757 domain-containing protein</fullName>
    </submittedName>
</protein>
<organism evidence="2 4">
    <name type="scientific">Legionella quinlivanii</name>
    <dbReference type="NCBI Taxonomy" id="45073"/>
    <lineage>
        <taxon>Bacteria</taxon>
        <taxon>Pseudomonadati</taxon>
        <taxon>Pseudomonadota</taxon>
        <taxon>Gammaproteobacteria</taxon>
        <taxon>Legionellales</taxon>
        <taxon>Legionellaceae</taxon>
        <taxon>Legionella</taxon>
    </lineage>
</organism>
<dbReference type="RefSeq" id="WP_058506746.1">
    <property type="nucleotide sequence ID" value="NZ_CAAAIK010000027.1"/>
</dbReference>
<keyword evidence="4" id="KW-1185">Reference proteome</keyword>
<accession>A0A0W0Y595</accession>
<reference evidence="3 5" key="2">
    <citation type="submission" date="2017-02" db="EMBL/GenBank/DDBJ databases">
        <title>Legionella quilivanii strain from human: case report and whole genome sequencing analysis.</title>
        <authorList>
            <person name="Lalancette C."/>
            <person name="Leduc J.-M."/>
            <person name="Levesque S."/>
            <person name="Fournier E."/>
            <person name="Saoud J."/>
            <person name="Faucher S.P."/>
            <person name="Bernard K."/>
            <person name="Martineau C."/>
            <person name="Longtin J."/>
        </authorList>
    </citation>
    <scope>NUCLEOTIDE SEQUENCE [LARGE SCALE GENOMIC DNA]</scope>
    <source>
        <strain evidence="3 5">ID143958</strain>
    </source>
</reference>
<name>A0A0W0Y595_9GAMM</name>